<feature type="compositionally biased region" description="Acidic residues" evidence="1">
    <location>
        <begin position="307"/>
        <end position="317"/>
    </location>
</feature>
<dbReference type="RefSeq" id="XP_015191431.1">
    <property type="nucleotide sequence ID" value="XM_015335945.1"/>
</dbReference>
<proteinExistence type="predicted"/>
<accession>A0ABM1JG43</accession>
<evidence type="ECO:0000313" key="3">
    <source>
        <dbReference type="RefSeq" id="XP_015191431.1"/>
    </source>
</evidence>
<dbReference type="Proteomes" id="UP000694924">
    <property type="component" value="Unplaced"/>
</dbReference>
<sequence length="333" mass="38130">MYSKKIIKKVPGDLPPPTKKENQGYIDNLANKSKIELEEILERQNKLLANKKFISTLPDKGEKIKTFRDKLLNQLEHQKEIDKAAVLLSRLNIASEGKAAMNELEWTGICPKEIHKNKIVELDSDDEEEDPLKILAQPTGTGVHKKKVIHLQPMEPLIKPEDLEEIESFKNEEKSDSELVHVKYLIDKVEKPLEKNQIKKEPFKPYKTTKSDVHDPEKEKQRKYIKNWMVTAATPPHIVHGAVKSLNLSESLQLQREQIKKLQDIQAKHAVERLTEQLGLHNIGCVPSNVGDYRIPEEIKDTSSSSESEDEVYDDEDKDKGVTVVYTTDFTKS</sequence>
<dbReference type="GeneID" id="107074471"/>
<dbReference type="InterPro" id="IPR026213">
    <property type="entry name" value="GRINL1"/>
</dbReference>
<dbReference type="PANTHER" id="PTHR23171:SF13">
    <property type="entry name" value="DNA-DIRECTED RNA POLYMERASE II SUBUNIT GRINL1A"/>
    <property type="match status" value="1"/>
</dbReference>
<reference evidence="3" key="1">
    <citation type="submission" date="2025-08" db="UniProtKB">
        <authorList>
            <consortium name="RefSeq"/>
        </authorList>
    </citation>
    <scope>IDENTIFICATION</scope>
    <source>
        <tissue evidence="3">Whole body</tissue>
    </source>
</reference>
<keyword evidence="2" id="KW-1185">Reference proteome</keyword>
<dbReference type="PRINTS" id="PR02085">
    <property type="entry name" value="POLR2GRINL1"/>
</dbReference>
<evidence type="ECO:0000313" key="2">
    <source>
        <dbReference type="Proteomes" id="UP000694924"/>
    </source>
</evidence>
<dbReference type="Pfam" id="PF15328">
    <property type="entry name" value="GCOM2"/>
    <property type="match status" value="1"/>
</dbReference>
<organism evidence="2 3">
    <name type="scientific">Polistes dominula</name>
    <name type="common">European paper wasp</name>
    <name type="synonym">Vespa dominula</name>
    <dbReference type="NCBI Taxonomy" id="743375"/>
    <lineage>
        <taxon>Eukaryota</taxon>
        <taxon>Metazoa</taxon>
        <taxon>Ecdysozoa</taxon>
        <taxon>Arthropoda</taxon>
        <taxon>Hexapoda</taxon>
        <taxon>Insecta</taxon>
        <taxon>Pterygota</taxon>
        <taxon>Neoptera</taxon>
        <taxon>Endopterygota</taxon>
        <taxon>Hymenoptera</taxon>
        <taxon>Apocrita</taxon>
        <taxon>Aculeata</taxon>
        <taxon>Vespoidea</taxon>
        <taxon>Vespidae</taxon>
        <taxon>Polistinae</taxon>
        <taxon>Polistini</taxon>
        <taxon>Polistes</taxon>
    </lineage>
</organism>
<dbReference type="InterPro" id="IPR051375">
    <property type="entry name" value="Tuftelin_GRINL1A/MYZAP/CCD68"/>
</dbReference>
<evidence type="ECO:0000256" key="1">
    <source>
        <dbReference type="SAM" id="MobiDB-lite"/>
    </source>
</evidence>
<feature type="region of interest" description="Disordered" evidence="1">
    <location>
        <begin position="296"/>
        <end position="319"/>
    </location>
</feature>
<gene>
    <name evidence="3" type="primary">LOC107074471</name>
</gene>
<protein>
    <submittedName>
        <fullName evidence="3">Uncharacterized protein LOC107074471</fullName>
    </submittedName>
</protein>
<dbReference type="PANTHER" id="PTHR23171">
    <property type="entry name" value="GDOWN1"/>
    <property type="match status" value="1"/>
</dbReference>
<name>A0ABM1JG43_POLDO</name>